<keyword evidence="14" id="KW-1185">Reference proteome</keyword>
<feature type="transmembrane region" description="Helical" evidence="12">
    <location>
        <begin position="185"/>
        <end position="213"/>
    </location>
</feature>
<name>A0A1E4SM38_9ASCO</name>
<comment type="pathway">
    <text evidence="2">Protein modification; protein glycosylation.</text>
</comment>
<feature type="transmembrane region" description="Helical" evidence="12">
    <location>
        <begin position="219"/>
        <end position="240"/>
    </location>
</feature>
<protein>
    <recommendedName>
        <fullName evidence="12">Mannosyltransferase</fullName>
        <ecNumber evidence="12">2.4.1.-</ecNumber>
    </recommendedName>
</protein>
<evidence type="ECO:0000256" key="5">
    <source>
        <dbReference type="ARBA" id="ARBA00022679"/>
    </source>
</evidence>
<evidence type="ECO:0000256" key="8">
    <source>
        <dbReference type="ARBA" id="ARBA00022989"/>
    </source>
</evidence>
<dbReference type="STRING" id="984487.A0A1E4SM38"/>
<dbReference type="UniPathway" id="UPA00378"/>
<evidence type="ECO:0000256" key="9">
    <source>
        <dbReference type="ARBA" id="ARBA00023136"/>
    </source>
</evidence>
<dbReference type="OrthoDB" id="19039at2759"/>
<comment type="similarity">
    <text evidence="3 12">Belongs to the glycosyltransferase 22 family.</text>
</comment>
<feature type="transmembrane region" description="Helical" evidence="12">
    <location>
        <begin position="139"/>
        <end position="155"/>
    </location>
</feature>
<keyword evidence="6 12" id="KW-0812">Transmembrane</keyword>
<dbReference type="AlphaFoldDB" id="A0A1E4SM38"/>
<dbReference type="InterPro" id="IPR005599">
    <property type="entry name" value="GPI_mannosylTrfase"/>
</dbReference>
<comment type="subcellular location">
    <subcellularLocation>
        <location evidence="1 12">Endoplasmic reticulum membrane</location>
        <topology evidence="1 12">Multi-pass membrane protein</topology>
    </subcellularLocation>
</comment>
<evidence type="ECO:0000256" key="11">
    <source>
        <dbReference type="ARBA" id="ARBA00048899"/>
    </source>
</evidence>
<keyword evidence="8 12" id="KW-1133">Transmembrane helix</keyword>
<evidence type="ECO:0000256" key="3">
    <source>
        <dbReference type="ARBA" id="ARBA00007063"/>
    </source>
</evidence>
<dbReference type="PANTHER" id="PTHR22760:SF1">
    <property type="entry name" value="DOL-P-MAN:MAN(7)GLCNAC(2)-PP-DOL ALPHA-1,6-MANNOSYLTRANSFERASE"/>
    <property type="match status" value="1"/>
</dbReference>
<keyword evidence="9 12" id="KW-0472">Membrane</keyword>
<gene>
    <name evidence="13" type="ORF">CANTADRAFT_4618</name>
</gene>
<dbReference type="Proteomes" id="UP000094285">
    <property type="component" value="Unassembled WGS sequence"/>
</dbReference>
<keyword evidence="5 13" id="KW-0808">Transferase</keyword>
<feature type="transmembrane region" description="Helical" evidence="12">
    <location>
        <begin position="384"/>
        <end position="406"/>
    </location>
</feature>
<keyword evidence="4 12" id="KW-0328">Glycosyltransferase</keyword>
<evidence type="ECO:0000256" key="6">
    <source>
        <dbReference type="ARBA" id="ARBA00022692"/>
    </source>
</evidence>
<evidence type="ECO:0000256" key="7">
    <source>
        <dbReference type="ARBA" id="ARBA00022824"/>
    </source>
</evidence>
<dbReference type="Pfam" id="PF03901">
    <property type="entry name" value="Glyco_transf_22"/>
    <property type="match status" value="1"/>
</dbReference>
<accession>A0A1E4SM38</accession>
<keyword evidence="7 12" id="KW-0256">Endoplasmic reticulum</keyword>
<evidence type="ECO:0000256" key="12">
    <source>
        <dbReference type="RuleBase" id="RU363075"/>
    </source>
</evidence>
<feature type="transmembrane region" description="Helical" evidence="12">
    <location>
        <begin position="353"/>
        <end position="372"/>
    </location>
</feature>
<dbReference type="GO" id="GO:0005789">
    <property type="term" value="C:endoplasmic reticulum membrane"/>
    <property type="evidence" value="ECO:0007669"/>
    <property type="project" value="UniProtKB-SubCell"/>
</dbReference>
<dbReference type="EMBL" id="KV453910">
    <property type="protein sequence ID" value="ODV80594.1"/>
    <property type="molecule type" value="Genomic_DNA"/>
</dbReference>
<dbReference type="GO" id="GO:0052917">
    <property type="term" value="F:dol-P-Man:Man(7)GlcNAc(2)-PP-Dol alpha-1,6-mannosyltransferase activity"/>
    <property type="evidence" value="ECO:0007669"/>
    <property type="project" value="UniProtKB-EC"/>
</dbReference>
<organism evidence="13 14">
    <name type="scientific">Suhomyces tanzawaensis NRRL Y-17324</name>
    <dbReference type="NCBI Taxonomy" id="984487"/>
    <lineage>
        <taxon>Eukaryota</taxon>
        <taxon>Fungi</taxon>
        <taxon>Dikarya</taxon>
        <taxon>Ascomycota</taxon>
        <taxon>Saccharomycotina</taxon>
        <taxon>Pichiomycetes</taxon>
        <taxon>Debaryomycetaceae</taxon>
        <taxon>Suhomyces</taxon>
    </lineage>
</organism>
<dbReference type="GO" id="GO:0006488">
    <property type="term" value="P:dolichol-linked oligosaccharide biosynthetic process"/>
    <property type="evidence" value="ECO:0007669"/>
    <property type="project" value="EnsemblFungi"/>
</dbReference>
<dbReference type="EC" id="2.4.1.-" evidence="12"/>
<proteinExistence type="inferred from homology"/>
<reference evidence="14" key="1">
    <citation type="submission" date="2016-05" db="EMBL/GenBank/DDBJ databases">
        <title>Comparative genomics of biotechnologically important yeasts.</title>
        <authorList>
            <consortium name="DOE Joint Genome Institute"/>
            <person name="Riley R."/>
            <person name="Haridas S."/>
            <person name="Wolfe K.H."/>
            <person name="Lopes M.R."/>
            <person name="Hittinger C.T."/>
            <person name="Goker M."/>
            <person name="Salamov A."/>
            <person name="Wisecaver J."/>
            <person name="Long T.M."/>
            <person name="Aerts A.L."/>
            <person name="Barry K."/>
            <person name="Choi C."/>
            <person name="Clum A."/>
            <person name="Coughlan A.Y."/>
            <person name="Deshpande S."/>
            <person name="Douglass A.P."/>
            <person name="Hanson S.J."/>
            <person name="Klenk H.-P."/>
            <person name="Labutti K."/>
            <person name="Lapidus A."/>
            <person name="Lindquist E."/>
            <person name="Lipzen A."/>
            <person name="Meier-Kolthoff J.P."/>
            <person name="Ohm R.A."/>
            <person name="Otillar R.P."/>
            <person name="Pangilinan J."/>
            <person name="Peng Y."/>
            <person name="Rokas A."/>
            <person name="Rosa C.A."/>
            <person name="Scheuner C."/>
            <person name="Sibirny A.A."/>
            <person name="Slot J.C."/>
            <person name="Stielow J.B."/>
            <person name="Sun H."/>
            <person name="Kurtzman C.P."/>
            <person name="Blackwell M."/>
            <person name="Grigoriev I.V."/>
            <person name="Jeffries T.W."/>
        </authorList>
    </citation>
    <scope>NUCLEOTIDE SEQUENCE [LARGE SCALE GENOMIC DNA]</scope>
    <source>
        <strain evidence="14">NRRL Y-17324</strain>
    </source>
</reference>
<evidence type="ECO:0000313" key="13">
    <source>
        <dbReference type="EMBL" id="ODV80594.1"/>
    </source>
</evidence>
<comment type="catalytic activity">
    <reaction evidence="11">
        <text>an alpha-D-Man-(1-&gt;2)-alpha-D-Man-(1-&gt;2)-alpha-D-Man-(1-&gt;3)-[alpha-D-Man-(1-&gt;2)-alpha-D-Man-(1-&gt;3)-alpha-D-Man-(1-&gt;6)]-beta-D-Man-(1-&gt;4)-beta-D-GlcNAc-(1-&gt;4)-alpha-D-GlcNAc-diphospho-di-trans,poly-cis-dolichol + a di-trans,poly-cis-dolichyl beta-D-mannosyl phosphate = an alpha-D-Man-(1-&gt;2)-alpha-D-Man-(1-&gt;2)-alpha-D-Man-(1-&gt;3)-[alpha-D-Man-(1-&gt;2)-alpha-D-Man-(1-&gt;3)-[alpha-D-Man-(1-&gt;6)]-alpha-D-Man-(1-&gt;6)]-beta-D-Man-(1-&gt;4)-beta-D-GlcNAc-(1-&gt;4)-alpha-D-GlcNAc-diphospho-di-trans,poly-cis-dolichol + a di-trans,poly-cis-dolichyl phosphate + H(+)</text>
        <dbReference type="Rhea" id="RHEA:29535"/>
        <dbReference type="Rhea" id="RHEA-COMP:19498"/>
        <dbReference type="Rhea" id="RHEA-COMP:19501"/>
        <dbReference type="Rhea" id="RHEA-COMP:19518"/>
        <dbReference type="Rhea" id="RHEA-COMP:19519"/>
        <dbReference type="ChEBI" id="CHEBI:15378"/>
        <dbReference type="ChEBI" id="CHEBI:57683"/>
        <dbReference type="ChEBI" id="CHEBI:58211"/>
        <dbReference type="ChEBI" id="CHEBI:132517"/>
        <dbReference type="ChEBI" id="CHEBI:132519"/>
        <dbReference type="EC" id="2.4.1.260"/>
    </reaction>
    <physiologicalReaction direction="left-to-right" evidence="11">
        <dbReference type="Rhea" id="RHEA:29536"/>
    </physiologicalReaction>
</comment>
<dbReference type="PANTHER" id="PTHR22760">
    <property type="entry name" value="GLYCOSYLTRANSFERASE"/>
    <property type="match status" value="1"/>
</dbReference>
<dbReference type="GeneID" id="30983439"/>
<evidence type="ECO:0000256" key="1">
    <source>
        <dbReference type="ARBA" id="ARBA00004477"/>
    </source>
</evidence>
<sequence length="620" mass="69605">MLKYNVYLDAALLAVIGYHLSIAPFTKVEESFNIQAIHDILNYGVFPQEAILDNYDHINFPGVVPRSFEGSLILAGAAKYINWLTKLVGYNLLHERTQENLAGLVRGLLGLFNAYGLIRIRNSVNKINVRGKGQTKGTIGFWYLVLLLSQFHLLFYSSRTLPNFIALPGVLLGLSKILEGDTTGLTWLAFIGIIFRLEVGVFAVIIAFVSSLIYGQSNLILNVIFLAVGTLLGGFLSFAIDSYFWNQKLLPELSSFFFNIVDGKSAQWGVLPWSTYFNNYLWQLFRPPIILLLALPGLINDPASDETREKIATDDGKFLENQSPAKNSLRILFVSSLLYIAAMSFQPHKEWRFIVYVVPIFTLQAANGLAGITDKWSFSLSSKIFTLLTVFGIFVSAILSLLMGYVSSYNYPGGQALTFVNSFIDSTYANSSVVVHLDTASCMTGINRFGQIHDEYVTYDKTEGREELSNIWNDIQILVKENPIPEIGTSDGAVLVFEKKNWEIIHTVPTYRALQVGPIISLVRRLSDSDELFKFVFSVIEELKEGESKTLKNILRSLVVTQDYLYVYNRLAKDENLVIESGDMYKDQAQVGFEEGKTHEIEAEAIKEAVNAEIDHLEEN</sequence>
<evidence type="ECO:0000313" key="14">
    <source>
        <dbReference type="Proteomes" id="UP000094285"/>
    </source>
</evidence>
<evidence type="ECO:0000256" key="4">
    <source>
        <dbReference type="ARBA" id="ARBA00022676"/>
    </source>
</evidence>
<dbReference type="RefSeq" id="XP_020065716.1">
    <property type="nucleotide sequence ID" value="XM_020209303.1"/>
</dbReference>
<evidence type="ECO:0000256" key="10">
    <source>
        <dbReference type="ARBA" id="ARBA00044721"/>
    </source>
</evidence>
<evidence type="ECO:0000256" key="2">
    <source>
        <dbReference type="ARBA" id="ARBA00004922"/>
    </source>
</evidence>
<comment type="function">
    <text evidence="10">Mannosyltransferase that operates in the biosynthetic pathway of dolichol-linked oligosaccharides, the glycan precursors employed in protein asparagine (N)-glycosylation. The assembly of dolichol-linked oligosaccharides begins on the cytosolic side of the endoplasmic reticulum membrane and finishes in its lumen. The sequential addition of sugars to dolichol pyrophosphate produces dolichol-linked oligosaccharides containing fourteen sugars, including two GlcNAcs, nine mannoses and three glucoses. Once assembled, the oligosaccharide is transferred from the lipid to nascent proteins by oligosaccharyltransferases. In the lumen of the endoplasmic reticulum, adds the eighth mannose residue in an alpha-1,6 linkage onto Man(7)GlcNAc(2)-PP-dolichol to produce Man(8)GlcNAc(2)-PP-dolichol.</text>
</comment>